<dbReference type="Proteomes" id="UP000327013">
    <property type="component" value="Unassembled WGS sequence"/>
</dbReference>
<keyword evidence="3" id="KW-1185">Reference proteome</keyword>
<gene>
    <name evidence="2" type="ORF">FH972_026133</name>
</gene>
<proteinExistence type="predicted"/>
<comment type="caution">
    <text evidence="2">The sequence shown here is derived from an EMBL/GenBank/DDBJ whole genome shotgun (WGS) entry which is preliminary data.</text>
</comment>
<evidence type="ECO:0000313" key="3">
    <source>
        <dbReference type="Proteomes" id="UP000327013"/>
    </source>
</evidence>
<evidence type="ECO:0000256" key="1">
    <source>
        <dbReference type="SAM" id="MobiDB-lite"/>
    </source>
</evidence>
<name>A0A5N6L3E9_9ROSI</name>
<evidence type="ECO:0000313" key="2">
    <source>
        <dbReference type="EMBL" id="KAB8648477.1"/>
    </source>
</evidence>
<dbReference type="EMBL" id="VIBQ01000080">
    <property type="protein sequence ID" value="KAB8648477.1"/>
    <property type="molecule type" value="Genomic_DNA"/>
</dbReference>
<dbReference type="AlphaFoldDB" id="A0A5N6L3E9"/>
<feature type="compositionally biased region" description="Basic residues" evidence="1">
    <location>
        <begin position="41"/>
        <end position="51"/>
    </location>
</feature>
<accession>A0A5N6L3E9</accession>
<organism evidence="2 3">
    <name type="scientific">Carpinus fangiana</name>
    <dbReference type="NCBI Taxonomy" id="176857"/>
    <lineage>
        <taxon>Eukaryota</taxon>
        <taxon>Viridiplantae</taxon>
        <taxon>Streptophyta</taxon>
        <taxon>Embryophyta</taxon>
        <taxon>Tracheophyta</taxon>
        <taxon>Spermatophyta</taxon>
        <taxon>Magnoliopsida</taxon>
        <taxon>eudicotyledons</taxon>
        <taxon>Gunneridae</taxon>
        <taxon>Pentapetalae</taxon>
        <taxon>rosids</taxon>
        <taxon>fabids</taxon>
        <taxon>Fagales</taxon>
        <taxon>Betulaceae</taxon>
        <taxon>Carpinus</taxon>
    </lineage>
</organism>
<protein>
    <submittedName>
        <fullName evidence="2">Uncharacterized protein</fullName>
    </submittedName>
</protein>
<reference evidence="2 3" key="1">
    <citation type="submission" date="2019-06" db="EMBL/GenBank/DDBJ databases">
        <title>A chromosomal-level reference genome of Carpinus fangiana (Coryloideae, Betulaceae).</title>
        <authorList>
            <person name="Yang X."/>
            <person name="Wang Z."/>
            <person name="Zhang L."/>
            <person name="Hao G."/>
            <person name="Liu J."/>
            <person name="Yang Y."/>
        </authorList>
    </citation>
    <scope>NUCLEOTIDE SEQUENCE [LARGE SCALE GENOMIC DNA]</scope>
    <source>
        <strain evidence="2">Cfa_2016G</strain>
        <tissue evidence="2">Leaf</tissue>
    </source>
</reference>
<feature type="region of interest" description="Disordered" evidence="1">
    <location>
        <begin position="41"/>
        <end position="85"/>
    </location>
</feature>
<sequence>METLMFTLSRGHNVQQKDQTQEQVIVVGVKKEAPYDMKHCRPQKLHPHRRPGKSDYRNRSPMAKPRIKTTEATQNTTKRHRSSLPRCFQVLRGRGISSGTSAYDGGFAIDSANVS</sequence>